<dbReference type="Gene3D" id="3.40.50.2000">
    <property type="entry name" value="Glycogen Phosphorylase B"/>
    <property type="match status" value="2"/>
</dbReference>
<reference evidence="8" key="1">
    <citation type="journal article" date="2015" name="Genome Announc.">
        <title>Draft genome sequence of Talaromyces cellulolyticus strain Y-94, a source of lignocellulosic biomass-degrading enzymes.</title>
        <authorList>
            <person name="Fujii T."/>
            <person name="Koike H."/>
            <person name="Sawayama S."/>
            <person name="Yano S."/>
            <person name="Inoue H."/>
        </authorList>
    </citation>
    <scope>NUCLEOTIDE SEQUENCE [LARGE SCALE GENOMIC DNA]</scope>
    <source>
        <strain evidence="8">Y-94</strain>
    </source>
</reference>
<comment type="subcellular location">
    <subcellularLocation>
        <location evidence="1">Endomembrane system</location>
        <topology evidence="1">Peripheral membrane protein</topology>
    </subcellularLocation>
</comment>
<dbReference type="InterPro" id="IPR002213">
    <property type="entry name" value="UDP_glucos_trans"/>
</dbReference>
<dbReference type="PANTHER" id="PTHR48050">
    <property type="entry name" value="STEROL 3-BETA-GLUCOSYLTRANSFERASE"/>
    <property type="match status" value="1"/>
</dbReference>
<evidence type="ECO:0000256" key="1">
    <source>
        <dbReference type="ARBA" id="ARBA00004184"/>
    </source>
</evidence>
<feature type="domain" description="Glycosyltransferase family 28 N-terminal" evidence="5">
    <location>
        <begin position="102"/>
        <end position="165"/>
    </location>
</feature>
<keyword evidence="3" id="KW-0443">Lipid metabolism</keyword>
<evidence type="ECO:0000313" key="7">
    <source>
        <dbReference type="EMBL" id="GAM42350.1"/>
    </source>
</evidence>
<dbReference type="PANTHER" id="PTHR48050:SF13">
    <property type="entry name" value="STEROL 3-BETA-GLUCOSYLTRANSFERASE UGT80A2"/>
    <property type="match status" value="1"/>
</dbReference>
<proteinExistence type="predicted"/>
<dbReference type="GO" id="GO:0016906">
    <property type="term" value="F:sterol 3-beta-glucosyltransferase activity"/>
    <property type="evidence" value="ECO:0007669"/>
    <property type="project" value="UniProtKB-ARBA"/>
</dbReference>
<dbReference type="InterPro" id="IPR010610">
    <property type="entry name" value="EryCIII-like_C"/>
</dbReference>
<dbReference type="SUPFAM" id="SSF53756">
    <property type="entry name" value="UDP-Glycosyltransferase/glycogen phosphorylase"/>
    <property type="match status" value="1"/>
</dbReference>
<keyword evidence="8" id="KW-1185">Reference proteome</keyword>
<feature type="compositionally biased region" description="Polar residues" evidence="4">
    <location>
        <begin position="1"/>
        <end position="10"/>
    </location>
</feature>
<gene>
    <name evidence="7" type="ORF">TCE0_044f16242</name>
</gene>
<dbReference type="Pfam" id="PF03033">
    <property type="entry name" value="Glyco_transf_28"/>
    <property type="match status" value="1"/>
</dbReference>
<dbReference type="GO" id="GO:0005975">
    <property type="term" value="P:carbohydrate metabolic process"/>
    <property type="evidence" value="ECO:0007669"/>
    <property type="project" value="InterPro"/>
</dbReference>
<dbReference type="Pfam" id="PF06722">
    <property type="entry name" value="EryCIII-like_C"/>
    <property type="match status" value="1"/>
</dbReference>
<dbReference type="InterPro" id="IPR004276">
    <property type="entry name" value="GlycoTrans_28_N"/>
</dbReference>
<accession>A0A478EBB3</accession>
<evidence type="ECO:0000256" key="4">
    <source>
        <dbReference type="SAM" id="MobiDB-lite"/>
    </source>
</evidence>
<evidence type="ECO:0000259" key="5">
    <source>
        <dbReference type="Pfam" id="PF03033"/>
    </source>
</evidence>
<feature type="region of interest" description="Disordered" evidence="4">
    <location>
        <begin position="1"/>
        <end position="27"/>
    </location>
</feature>
<dbReference type="GO" id="GO:0006629">
    <property type="term" value="P:lipid metabolic process"/>
    <property type="evidence" value="ECO:0007669"/>
    <property type="project" value="UniProtKB-KW"/>
</dbReference>
<evidence type="ECO:0000256" key="3">
    <source>
        <dbReference type="ARBA" id="ARBA00023098"/>
    </source>
</evidence>
<sequence length="909" mass="100347">MMATNGQLQPPNLEKGPQDTSESENVGSVVVSKEGLNLSAEVTHDGLVAIRLDDQLHKLTKHLQKPLRAGRAQAGVLNPNEDYELKFKDFLKKYTGVTRLNIAIHIVGSRGDVQPFIAIGQILTKPPYGHRVRICTHPVFKDFVEENGLEFFSIGGDPNTLMAYMVKNPGLLPGKESWKSGDIGKRRAEFAVILEGCWKSCIEAGNGMEDEEQRVVLDDPESQNEEADRCFIADAIIANPPSYGHIHCAEKLGIPLHIMFTMPWSPTQYFPHPLASIQDHSVDPKLTNYLSYTVMELLAWQGLGDVINGFRMKTLHLDAISPLWGHMLLSKLSVPFTYTWSSALIPKPSDWDSHINITGFPFLKIGSTYSPPKDLANFLAAGPPPIYIGFGSIVVDNPEWLTKTVFGAVKKAGVRALVSQGWGGLGGDNVPENIFLLGNCPHDWLFQYVSCVVHHGGAGTSAIGIAMGKPTIVVPFFGDQPFWGAMIHRAGAGPEPIPYKALTEDNLAEAVKEALQPEIQEASIKMSAKIAGESGAEAAAASFSKSLQYDSMRCLLRPEDVAIWRVKETNIRLGSLALATLADNGIVSLRDVVMHRHQEWYIDEGASGPIEGFLASISGAAQEAWDTTYSYTRNISQTVHRKSEPKVSILPVTERQSIELDPIESMALANPVTNALTLTPQHLERIAYRMASEKLPDTKNRSKIRKKHTWTPTARRNNTCKLLRRHSILKRSSKARDIASQTARFAYSMIRTCFHVPVAVFYNVANGFHNAPNSLLNDQTTRKRGKITGFTSGVKVAGKSFVLNLFDGITGLVRHPYRDAQKDGLEGFAKGVGRGFGGLFFQSLAAVLSVPGYVLKGIEVQIEKRADRHLHAQLLRVRFVQGLAAFRRATQAEKDEVLRRWKEVMNEQS</sequence>
<feature type="domain" description="Erythromycin biosynthesis protein CIII-like C-terminal" evidence="6">
    <location>
        <begin position="429"/>
        <end position="532"/>
    </location>
</feature>
<evidence type="ECO:0000259" key="6">
    <source>
        <dbReference type="Pfam" id="PF06722"/>
    </source>
</evidence>
<dbReference type="FunFam" id="3.40.50.2000:FF:000009">
    <property type="entry name" value="Sterol 3-beta-glucosyltransferase UGT80A2"/>
    <property type="match status" value="1"/>
</dbReference>
<dbReference type="CDD" id="cd03784">
    <property type="entry name" value="GT1_Gtf-like"/>
    <property type="match status" value="1"/>
</dbReference>
<protein>
    <submittedName>
        <fullName evidence="7">Uncharacterized protein</fullName>
    </submittedName>
</protein>
<dbReference type="Proteomes" id="UP000053095">
    <property type="component" value="Unassembled WGS sequence"/>
</dbReference>
<evidence type="ECO:0000313" key="8">
    <source>
        <dbReference type="Proteomes" id="UP000053095"/>
    </source>
</evidence>
<evidence type="ECO:0000256" key="2">
    <source>
        <dbReference type="ARBA" id="ARBA00022679"/>
    </source>
</evidence>
<dbReference type="InterPro" id="IPR050426">
    <property type="entry name" value="Glycosyltransferase_28"/>
</dbReference>
<name>A0A478EBB3_TALPI</name>
<organism evidence="7 8">
    <name type="scientific">Talaromyces pinophilus</name>
    <name type="common">Penicillium pinophilum</name>
    <dbReference type="NCBI Taxonomy" id="128442"/>
    <lineage>
        <taxon>Eukaryota</taxon>
        <taxon>Fungi</taxon>
        <taxon>Dikarya</taxon>
        <taxon>Ascomycota</taxon>
        <taxon>Pezizomycotina</taxon>
        <taxon>Eurotiomycetes</taxon>
        <taxon>Eurotiomycetidae</taxon>
        <taxon>Eurotiales</taxon>
        <taxon>Trichocomaceae</taxon>
        <taxon>Talaromyces</taxon>
        <taxon>Talaromyces sect. Talaromyces</taxon>
    </lineage>
</organism>
<keyword evidence="2" id="KW-0808">Transferase</keyword>
<dbReference type="GO" id="GO:0012505">
    <property type="term" value="C:endomembrane system"/>
    <property type="evidence" value="ECO:0007669"/>
    <property type="project" value="UniProtKB-SubCell"/>
</dbReference>
<dbReference type="FunFam" id="3.40.50.2000:FF:000268">
    <property type="entry name" value="Glycosyltransferase family 1 protein"/>
    <property type="match status" value="1"/>
</dbReference>
<dbReference type="EMBL" id="DF933840">
    <property type="protein sequence ID" value="GAM42350.1"/>
    <property type="molecule type" value="Genomic_DNA"/>
</dbReference>
<dbReference type="AlphaFoldDB" id="A0A478EBB3"/>